<dbReference type="AlphaFoldDB" id="A0A2W5S237"/>
<sequence>MDGYTGPLLRVRDTTTNAESDLGIDTDGEVVPFSGAPPAVVKVYDQSGNGADIGQTDTTRQPLLIYEATKNGFAAIRIRGSSGAWSGSCQDSPGCVSIRLYGNFW</sequence>
<comment type="caution">
    <text evidence="1">The sequence shown here is derived from an EMBL/GenBank/DDBJ whole genome shotgun (WGS) entry which is preliminary data.</text>
</comment>
<dbReference type="Proteomes" id="UP000248975">
    <property type="component" value="Unassembled WGS sequence"/>
</dbReference>
<dbReference type="Gene3D" id="2.60.120.200">
    <property type="match status" value="1"/>
</dbReference>
<gene>
    <name evidence="1" type="ORF">DI533_20235</name>
</gene>
<dbReference type="EMBL" id="QFQS01000009">
    <property type="protein sequence ID" value="PZQ95182.1"/>
    <property type="molecule type" value="Genomic_DNA"/>
</dbReference>
<organism evidence="1 2">
    <name type="scientific">Cereibacter sphaeroides</name>
    <name type="common">Rhodobacter sphaeroides</name>
    <dbReference type="NCBI Taxonomy" id="1063"/>
    <lineage>
        <taxon>Bacteria</taxon>
        <taxon>Pseudomonadati</taxon>
        <taxon>Pseudomonadota</taxon>
        <taxon>Alphaproteobacteria</taxon>
        <taxon>Rhodobacterales</taxon>
        <taxon>Paracoccaceae</taxon>
        <taxon>Cereibacter</taxon>
    </lineage>
</organism>
<protein>
    <submittedName>
        <fullName evidence="1">Uncharacterized protein</fullName>
    </submittedName>
</protein>
<name>A0A2W5S237_CERSP</name>
<reference evidence="1 2" key="1">
    <citation type="submission" date="2017-08" db="EMBL/GenBank/DDBJ databases">
        <title>Infants hospitalized years apart are colonized by the same room-sourced microbial strains.</title>
        <authorList>
            <person name="Brooks B."/>
            <person name="Olm M.R."/>
            <person name="Firek B.A."/>
            <person name="Baker R."/>
            <person name="Thomas B.C."/>
            <person name="Morowitz M.J."/>
            <person name="Banfield J.F."/>
        </authorList>
    </citation>
    <scope>NUCLEOTIDE SEQUENCE [LARGE SCALE GENOMIC DNA]</scope>
    <source>
        <strain evidence="1">S2_003_000_R2_11</strain>
    </source>
</reference>
<accession>A0A2W5S237</accession>
<proteinExistence type="predicted"/>
<evidence type="ECO:0000313" key="2">
    <source>
        <dbReference type="Proteomes" id="UP000248975"/>
    </source>
</evidence>
<evidence type="ECO:0000313" key="1">
    <source>
        <dbReference type="EMBL" id="PZQ95182.1"/>
    </source>
</evidence>